<sequence>MRGAGSRWSHGLFRAWLSPVGGCGSLQQQQQQQQQRHSASQCPASSSPPPPPVISSSPVNGKSGSRSQSAQAAQAAMCHRITVVLSSPVPPSSAILPASSLPLPSAPNHQGAAAAAACMANQEPPPPGCRGSQLLDDIYKADNADIDADTITCSLVIRGEKSGENNLLRTPVKRLAQWFSTVALSNRQQLIERMRDTLTRTHRCNEPLQGSGVGLPAPP</sequence>
<evidence type="ECO:0000313" key="3">
    <source>
        <dbReference type="Proteomes" id="UP000438429"/>
    </source>
</evidence>
<feature type="compositionally biased region" description="Low complexity" evidence="1">
    <location>
        <begin position="27"/>
        <end position="45"/>
    </location>
</feature>
<name>A0A6A4RZM6_SCOMX</name>
<proteinExistence type="predicted"/>
<organism evidence="2 3">
    <name type="scientific">Scophthalmus maximus</name>
    <name type="common">Turbot</name>
    <name type="synonym">Psetta maxima</name>
    <dbReference type="NCBI Taxonomy" id="52904"/>
    <lineage>
        <taxon>Eukaryota</taxon>
        <taxon>Metazoa</taxon>
        <taxon>Chordata</taxon>
        <taxon>Craniata</taxon>
        <taxon>Vertebrata</taxon>
        <taxon>Euteleostomi</taxon>
        <taxon>Actinopterygii</taxon>
        <taxon>Neopterygii</taxon>
        <taxon>Teleostei</taxon>
        <taxon>Neoteleostei</taxon>
        <taxon>Acanthomorphata</taxon>
        <taxon>Carangaria</taxon>
        <taxon>Pleuronectiformes</taxon>
        <taxon>Pleuronectoidei</taxon>
        <taxon>Scophthalmidae</taxon>
        <taxon>Scophthalmus</taxon>
    </lineage>
</organism>
<dbReference type="Proteomes" id="UP000438429">
    <property type="component" value="Unassembled WGS sequence"/>
</dbReference>
<evidence type="ECO:0000256" key="1">
    <source>
        <dbReference type="SAM" id="MobiDB-lite"/>
    </source>
</evidence>
<dbReference type="AlphaFoldDB" id="A0A6A4RZM6"/>
<protein>
    <submittedName>
        <fullName evidence="2">Uncharacterized protein</fullName>
    </submittedName>
</protein>
<accession>A0A6A4RZM6</accession>
<dbReference type="EMBL" id="VEVO01000017">
    <property type="protein sequence ID" value="KAF0028366.1"/>
    <property type="molecule type" value="Genomic_DNA"/>
</dbReference>
<comment type="caution">
    <text evidence="2">The sequence shown here is derived from an EMBL/GenBank/DDBJ whole genome shotgun (WGS) entry which is preliminary data.</text>
</comment>
<evidence type="ECO:0000313" key="2">
    <source>
        <dbReference type="EMBL" id="KAF0028366.1"/>
    </source>
</evidence>
<gene>
    <name evidence="2" type="ORF">F2P81_019453</name>
</gene>
<feature type="region of interest" description="Disordered" evidence="1">
    <location>
        <begin position="23"/>
        <end position="72"/>
    </location>
</feature>
<reference evidence="2 3" key="1">
    <citation type="submission" date="2019-06" db="EMBL/GenBank/DDBJ databases">
        <title>Draft genomes of female and male turbot (Scophthalmus maximus).</title>
        <authorList>
            <person name="Xu H."/>
            <person name="Xu X.-W."/>
            <person name="Shao C."/>
            <person name="Chen S."/>
        </authorList>
    </citation>
    <scope>NUCLEOTIDE SEQUENCE [LARGE SCALE GENOMIC DNA]</scope>
    <source>
        <strain evidence="2">Ysfricsl-2016a</strain>
        <tissue evidence="2">Blood</tissue>
    </source>
</reference>